<protein>
    <recommendedName>
        <fullName evidence="5">DUF4283 domain-containing protein</fullName>
    </recommendedName>
</protein>
<dbReference type="GeneID" id="113735514"/>
<dbReference type="PANTHER" id="PTHR31286:SF178">
    <property type="entry name" value="DUF4283 DOMAIN-CONTAINING PROTEIN"/>
    <property type="match status" value="1"/>
</dbReference>
<dbReference type="AlphaFoldDB" id="A0A6P6WUD8"/>
<sequence length="215" mass="24596">MNEDLEEIWRKFALTEDEAGGVELDSKDLAQGVVECQLSIIGRVVGEKTANIAGIKSFANNMWLFARNLRVVEIGVNMFQFSFSNKQEMDRVLKGRPWVYDNLPLVVLPWEEGIELNLEAFNRTWIWVQLWNLPIHWITKDISRKIGGVFSFVREVIVPTGGGKEGKHLKILVEMDLTKPMLRGTTVKLRGSSRWIEFKYEKCPDFCYCCGGHGA</sequence>
<dbReference type="InterPro" id="IPR040256">
    <property type="entry name" value="At4g02000-like"/>
</dbReference>
<reference evidence="4" key="2">
    <citation type="submission" date="2025-08" db="UniProtKB">
        <authorList>
            <consortium name="RefSeq"/>
        </authorList>
    </citation>
    <scope>IDENTIFICATION</scope>
    <source>
        <tissue evidence="4">Leaves</tissue>
    </source>
</reference>
<accession>A0A6P6WUD8</accession>
<feature type="domain" description="DUF4283" evidence="1">
    <location>
        <begin position="35"/>
        <end position="115"/>
    </location>
</feature>
<evidence type="ECO:0000313" key="4">
    <source>
        <dbReference type="RefSeq" id="XP_027118316.1"/>
    </source>
</evidence>
<dbReference type="Pfam" id="PF14111">
    <property type="entry name" value="DUF4283"/>
    <property type="match status" value="1"/>
</dbReference>
<evidence type="ECO:0008006" key="5">
    <source>
        <dbReference type="Google" id="ProtNLM"/>
    </source>
</evidence>
<keyword evidence="3" id="KW-1185">Reference proteome</keyword>
<reference evidence="3" key="1">
    <citation type="journal article" date="2025" name="Foods">
        <title>Unveiling the Microbial Signatures of Arabica Coffee Cherries: Insights into Ripeness Specific Diversity, Functional Traits, and Implications for Quality and Safety.</title>
        <authorList>
            <consortium name="RefSeq"/>
            <person name="Tenea G.N."/>
            <person name="Cifuentes V."/>
            <person name="Reyes P."/>
            <person name="Cevallos-Vallejos M."/>
        </authorList>
    </citation>
    <scope>NUCLEOTIDE SEQUENCE [LARGE SCALE GENOMIC DNA]</scope>
</reference>
<dbReference type="RefSeq" id="XP_027118316.1">
    <property type="nucleotide sequence ID" value="XM_027262515.1"/>
</dbReference>
<proteinExistence type="predicted"/>
<dbReference type="Proteomes" id="UP001652660">
    <property type="component" value="Chromosome 3c"/>
</dbReference>
<organism evidence="3 4">
    <name type="scientific">Coffea arabica</name>
    <name type="common">Arabian coffee</name>
    <dbReference type="NCBI Taxonomy" id="13443"/>
    <lineage>
        <taxon>Eukaryota</taxon>
        <taxon>Viridiplantae</taxon>
        <taxon>Streptophyta</taxon>
        <taxon>Embryophyta</taxon>
        <taxon>Tracheophyta</taxon>
        <taxon>Spermatophyta</taxon>
        <taxon>Magnoliopsida</taxon>
        <taxon>eudicotyledons</taxon>
        <taxon>Gunneridae</taxon>
        <taxon>Pentapetalae</taxon>
        <taxon>asterids</taxon>
        <taxon>lamiids</taxon>
        <taxon>Gentianales</taxon>
        <taxon>Rubiaceae</taxon>
        <taxon>Ixoroideae</taxon>
        <taxon>Gardenieae complex</taxon>
        <taxon>Bertiereae - Coffeeae clade</taxon>
        <taxon>Coffeeae</taxon>
        <taxon>Coffea</taxon>
    </lineage>
</organism>
<evidence type="ECO:0000259" key="1">
    <source>
        <dbReference type="Pfam" id="PF14111"/>
    </source>
</evidence>
<feature type="domain" description="Zinc knuckle CX2CX4HX4C" evidence="2">
    <location>
        <begin position="175"/>
        <end position="211"/>
    </location>
</feature>
<dbReference type="InterPro" id="IPR025836">
    <property type="entry name" value="Zn_knuckle_CX2CX4HX4C"/>
</dbReference>
<dbReference type="InterPro" id="IPR025558">
    <property type="entry name" value="DUF4283"/>
</dbReference>
<gene>
    <name evidence="4" type="primary">LOC113735514</name>
</gene>
<dbReference type="PANTHER" id="PTHR31286">
    <property type="entry name" value="GLYCINE-RICH CELL WALL STRUCTURAL PROTEIN 1.8-LIKE"/>
    <property type="match status" value="1"/>
</dbReference>
<evidence type="ECO:0000259" key="2">
    <source>
        <dbReference type="Pfam" id="PF14392"/>
    </source>
</evidence>
<dbReference type="Pfam" id="PF14392">
    <property type="entry name" value="zf-CCHC_4"/>
    <property type="match status" value="1"/>
</dbReference>
<name>A0A6P6WUD8_COFAR</name>
<dbReference type="OrthoDB" id="1938170at2759"/>
<evidence type="ECO:0000313" key="3">
    <source>
        <dbReference type="Proteomes" id="UP001652660"/>
    </source>
</evidence>